<dbReference type="Proteomes" id="UP001164746">
    <property type="component" value="Chromosome 4"/>
</dbReference>
<proteinExistence type="predicted"/>
<evidence type="ECO:0000313" key="1">
    <source>
        <dbReference type="EMBL" id="WAR02171.1"/>
    </source>
</evidence>
<keyword evidence="2" id="KW-1185">Reference proteome</keyword>
<evidence type="ECO:0000313" key="2">
    <source>
        <dbReference type="Proteomes" id="UP001164746"/>
    </source>
</evidence>
<reference evidence="1" key="1">
    <citation type="submission" date="2022-11" db="EMBL/GenBank/DDBJ databases">
        <title>Centuries of genome instability and evolution in soft-shell clam transmissible cancer (bioRxiv).</title>
        <authorList>
            <person name="Hart S.F.M."/>
            <person name="Yonemitsu M.A."/>
            <person name="Giersch R.M."/>
            <person name="Beal B.F."/>
            <person name="Arriagada G."/>
            <person name="Davis B.W."/>
            <person name="Ostrander E.A."/>
            <person name="Goff S.P."/>
            <person name="Metzger M.J."/>
        </authorList>
    </citation>
    <scope>NUCLEOTIDE SEQUENCE</scope>
    <source>
        <strain evidence="1">MELC-2E11</strain>
        <tissue evidence="1">Siphon/mantle</tissue>
    </source>
</reference>
<gene>
    <name evidence="1" type="ORF">MAR_008729</name>
</gene>
<accession>A0ABY7E4T9</accession>
<organism evidence="1 2">
    <name type="scientific">Mya arenaria</name>
    <name type="common">Soft-shell clam</name>
    <dbReference type="NCBI Taxonomy" id="6604"/>
    <lineage>
        <taxon>Eukaryota</taxon>
        <taxon>Metazoa</taxon>
        <taxon>Spiralia</taxon>
        <taxon>Lophotrochozoa</taxon>
        <taxon>Mollusca</taxon>
        <taxon>Bivalvia</taxon>
        <taxon>Autobranchia</taxon>
        <taxon>Heteroconchia</taxon>
        <taxon>Euheterodonta</taxon>
        <taxon>Imparidentia</taxon>
        <taxon>Neoheterodontei</taxon>
        <taxon>Myida</taxon>
        <taxon>Myoidea</taxon>
        <taxon>Myidae</taxon>
        <taxon>Mya</taxon>
    </lineage>
</organism>
<sequence length="84" mass="9741">MQSFGHGLERRLQQIQYALSGNFGVYTQWENFNPDSSGVIKYESLIDRTEAQGVINRNEALQVYTKSMMGELSLTLDYLQYLRQ</sequence>
<name>A0ABY7E4T9_MYAAR</name>
<dbReference type="EMBL" id="CP111015">
    <property type="protein sequence ID" value="WAR02171.1"/>
    <property type="molecule type" value="Genomic_DNA"/>
</dbReference>
<protein>
    <submittedName>
        <fullName evidence="1">Uncharacterized protein</fullName>
    </submittedName>
</protein>